<organism evidence="12 13">
    <name type="scientific">Trapa incisa</name>
    <dbReference type="NCBI Taxonomy" id="236973"/>
    <lineage>
        <taxon>Eukaryota</taxon>
        <taxon>Viridiplantae</taxon>
        <taxon>Streptophyta</taxon>
        <taxon>Embryophyta</taxon>
        <taxon>Tracheophyta</taxon>
        <taxon>Spermatophyta</taxon>
        <taxon>Magnoliopsida</taxon>
        <taxon>eudicotyledons</taxon>
        <taxon>Gunneridae</taxon>
        <taxon>Pentapetalae</taxon>
        <taxon>rosids</taxon>
        <taxon>malvids</taxon>
        <taxon>Myrtales</taxon>
        <taxon>Lythraceae</taxon>
        <taxon>Trapa</taxon>
    </lineage>
</organism>
<evidence type="ECO:0000256" key="6">
    <source>
        <dbReference type="ARBA" id="ARBA00023015"/>
    </source>
</evidence>
<feature type="domain" description="C2H2-type" evidence="11">
    <location>
        <begin position="130"/>
        <end position="157"/>
    </location>
</feature>
<feature type="region of interest" description="Disordered" evidence="10">
    <location>
        <begin position="146"/>
        <end position="176"/>
    </location>
</feature>
<evidence type="ECO:0000256" key="8">
    <source>
        <dbReference type="ARBA" id="ARBA00023242"/>
    </source>
</evidence>
<evidence type="ECO:0000256" key="2">
    <source>
        <dbReference type="ARBA" id="ARBA00022723"/>
    </source>
</evidence>
<evidence type="ECO:0000259" key="11">
    <source>
        <dbReference type="PROSITE" id="PS50157"/>
    </source>
</evidence>
<keyword evidence="13" id="KW-1185">Reference proteome</keyword>
<dbReference type="GO" id="GO:0008270">
    <property type="term" value="F:zinc ion binding"/>
    <property type="evidence" value="ECO:0007669"/>
    <property type="project" value="UniProtKB-KW"/>
</dbReference>
<gene>
    <name evidence="12" type="ORF">SAY87_015622</name>
</gene>
<keyword evidence="3" id="KW-0677">Repeat</keyword>
<dbReference type="EMBL" id="JAXIOK010000001">
    <property type="protein sequence ID" value="KAK4779516.1"/>
    <property type="molecule type" value="Genomic_DNA"/>
</dbReference>
<protein>
    <recommendedName>
        <fullName evidence="11">C2H2-type domain-containing protein</fullName>
    </recommendedName>
</protein>
<keyword evidence="6" id="KW-0805">Transcription regulation</keyword>
<dbReference type="PROSITE" id="PS00028">
    <property type="entry name" value="ZINC_FINGER_C2H2_1"/>
    <property type="match status" value="2"/>
</dbReference>
<keyword evidence="7" id="KW-0804">Transcription</keyword>
<dbReference type="PROSITE" id="PS50157">
    <property type="entry name" value="ZINC_FINGER_C2H2_2"/>
    <property type="match status" value="2"/>
</dbReference>
<comment type="caution">
    <text evidence="12">The sequence shown here is derived from an EMBL/GenBank/DDBJ whole genome shotgun (WGS) entry which is preliminary data.</text>
</comment>
<dbReference type="PANTHER" id="PTHR26374:SF466">
    <property type="entry name" value="OS09G0122000 PROTEIN"/>
    <property type="match status" value="1"/>
</dbReference>
<feature type="region of interest" description="Disordered" evidence="10">
    <location>
        <begin position="1"/>
        <end position="78"/>
    </location>
</feature>
<dbReference type="PANTHER" id="PTHR26374">
    <property type="entry name" value="ZINC FINGER PROTEIN ZAT5"/>
    <property type="match status" value="1"/>
</dbReference>
<keyword evidence="4 9" id="KW-0863">Zinc-finger</keyword>
<proteinExistence type="predicted"/>
<comment type="subcellular location">
    <subcellularLocation>
        <location evidence="1">Nucleus</location>
    </subcellularLocation>
</comment>
<evidence type="ECO:0000256" key="4">
    <source>
        <dbReference type="ARBA" id="ARBA00022771"/>
    </source>
</evidence>
<dbReference type="SUPFAM" id="SSF57667">
    <property type="entry name" value="beta-beta-alpha zinc fingers"/>
    <property type="match status" value="1"/>
</dbReference>
<dbReference type="InterPro" id="IPR013087">
    <property type="entry name" value="Znf_C2H2_type"/>
</dbReference>
<evidence type="ECO:0000256" key="3">
    <source>
        <dbReference type="ARBA" id="ARBA00022737"/>
    </source>
</evidence>
<dbReference type="AlphaFoldDB" id="A0AAN7L5H5"/>
<keyword evidence="8" id="KW-0539">Nucleus</keyword>
<evidence type="ECO:0000256" key="10">
    <source>
        <dbReference type="SAM" id="MobiDB-lite"/>
    </source>
</evidence>
<feature type="compositionally biased region" description="Polar residues" evidence="10">
    <location>
        <begin position="61"/>
        <end position="73"/>
    </location>
</feature>
<evidence type="ECO:0000313" key="13">
    <source>
        <dbReference type="Proteomes" id="UP001345219"/>
    </source>
</evidence>
<accession>A0AAN7L5H5</accession>
<dbReference type="Gene3D" id="3.30.160.60">
    <property type="entry name" value="Classic Zinc Finger"/>
    <property type="match status" value="1"/>
</dbReference>
<name>A0AAN7L5H5_9MYRT</name>
<feature type="compositionally biased region" description="Basic and acidic residues" evidence="10">
    <location>
        <begin position="157"/>
        <end position="169"/>
    </location>
</feature>
<dbReference type="InterPro" id="IPR036236">
    <property type="entry name" value="Znf_C2H2_sf"/>
</dbReference>
<feature type="domain" description="C2H2-type" evidence="11">
    <location>
        <begin position="208"/>
        <end position="230"/>
    </location>
</feature>
<evidence type="ECO:0000256" key="1">
    <source>
        <dbReference type="ARBA" id="ARBA00004123"/>
    </source>
</evidence>
<dbReference type="GO" id="GO:0005634">
    <property type="term" value="C:nucleus"/>
    <property type="evidence" value="ECO:0007669"/>
    <property type="project" value="UniProtKB-SubCell"/>
</dbReference>
<sequence length="309" mass="32944">MDGLEQQPHMAVLEDQDSPVMITKGKRSRRPKTLSSCGGGTAATSSSSICGGGGGGDYEISPSSSSGATTFQSTEEEEEEDMAYCLILLASGDPLRRGEEADVKVESGDPLRSKRKLLSEVTTKAGFYVYECKTCSRTFPSFQALGGHRASHKKPRSSSEDAKKIHSDPISDQDEEAGQFRKISINPHPVISSSHSKLLLQGIKPKIHECSICGSEFSSGQALGGHMRRHRVAAATPSPTLSGGLVTMNIDSAIAGNRIEENSSHGAVLSLDLNLPAAPEDDRNFQFTAATPSRKPLLLSGPTLVDCHY</sequence>
<evidence type="ECO:0000313" key="12">
    <source>
        <dbReference type="EMBL" id="KAK4779516.1"/>
    </source>
</evidence>
<evidence type="ECO:0000256" key="5">
    <source>
        <dbReference type="ARBA" id="ARBA00022833"/>
    </source>
</evidence>
<evidence type="ECO:0000256" key="7">
    <source>
        <dbReference type="ARBA" id="ARBA00023163"/>
    </source>
</evidence>
<dbReference type="Proteomes" id="UP001345219">
    <property type="component" value="Chromosome 13"/>
</dbReference>
<evidence type="ECO:0000256" key="9">
    <source>
        <dbReference type="PROSITE-ProRule" id="PRU00042"/>
    </source>
</evidence>
<dbReference type="Pfam" id="PF13912">
    <property type="entry name" value="zf-C2H2_6"/>
    <property type="match status" value="2"/>
</dbReference>
<dbReference type="SMART" id="SM00355">
    <property type="entry name" value="ZnF_C2H2"/>
    <property type="match status" value="2"/>
</dbReference>
<keyword evidence="5" id="KW-0862">Zinc</keyword>
<keyword evidence="2" id="KW-0479">Metal-binding</keyword>
<reference evidence="12 13" key="1">
    <citation type="journal article" date="2023" name="Hortic Res">
        <title>Pangenome of water caltrop reveals structural variations and asymmetric subgenome divergence after allopolyploidization.</title>
        <authorList>
            <person name="Zhang X."/>
            <person name="Chen Y."/>
            <person name="Wang L."/>
            <person name="Yuan Y."/>
            <person name="Fang M."/>
            <person name="Shi L."/>
            <person name="Lu R."/>
            <person name="Comes H.P."/>
            <person name="Ma Y."/>
            <person name="Chen Y."/>
            <person name="Huang G."/>
            <person name="Zhou Y."/>
            <person name="Zheng Z."/>
            <person name="Qiu Y."/>
        </authorList>
    </citation>
    <scope>NUCLEOTIDE SEQUENCE [LARGE SCALE GENOMIC DNA]</scope>
    <source>
        <tissue evidence="12">Roots</tissue>
    </source>
</reference>